<name>A0A8X8YGL1_SALSN</name>
<sequence length="167" mass="19437">MSQIWALFLLLAFSLKSLSSPTKSSRVSRSKKVVDAKSKRKSGGRYDFVLERGGKCGSEVWALRKLVKMERRRADATEVERERAASATAAEEAMGMIQRLQREKNSIQMGYNQHRRLCEARDVHDEEVIQSLEWVLWRREAELRLLQQAHQSYLLFHFNNNVLIVIF</sequence>
<feature type="domain" description="GTD-binding" evidence="6">
    <location>
        <begin position="58"/>
        <end position="154"/>
    </location>
</feature>
<dbReference type="Pfam" id="PF04576">
    <property type="entry name" value="Zein-binding"/>
    <property type="match status" value="1"/>
</dbReference>
<dbReference type="GO" id="GO:0016020">
    <property type="term" value="C:membrane"/>
    <property type="evidence" value="ECO:0007669"/>
    <property type="project" value="UniProtKB-SubCell"/>
</dbReference>
<comment type="caution">
    <text evidence="7">The sequence shown here is derived from an EMBL/GenBank/DDBJ whole genome shotgun (WGS) entry which is preliminary data.</text>
</comment>
<evidence type="ECO:0000256" key="4">
    <source>
        <dbReference type="ARBA" id="ARBA00023136"/>
    </source>
</evidence>
<dbReference type="GO" id="GO:0080115">
    <property type="term" value="F:myosin XI tail binding"/>
    <property type="evidence" value="ECO:0007669"/>
    <property type="project" value="UniProtKB-ARBA"/>
</dbReference>
<proteinExistence type="predicted"/>
<evidence type="ECO:0000256" key="1">
    <source>
        <dbReference type="ARBA" id="ARBA00004370"/>
    </source>
</evidence>
<keyword evidence="5" id="KW-0732">Signal</keyword>
<reference evidence="7" key="1">
    <citation type="submission" date="2018-01" db="EMBL/GenBank/DDBJ databases">
        <authorList>
            <person name="Mao J.F."/>
        </authorList>
    </citation>
    <scope>NUCLEOTIDE SEQUENCE</scope>
    <source>
        <strain evidence="7">Huo1</strain>
        <tissue evidence="7">Leaf</tissue>
    </source>
</reference>
<organism evidence="7">
    <name type="scientific">Salvia splendens</name>
    <name type="common">Scarlet sage</name>
    <dbReference type="NCBI Taxonomy" id="180675"/>
    <lineage>
        <taxon>Eukaryota</taxon>
        <taxon>Viridiplantae</taxon>
        <taxon>Streptophyta</taxon>
        <taxon>Embryophyta</taxon>
        <taxon>Tracheophyta</taxon>
        <taxon>Spermatophyta</taxon>
        <taxon>Magnoliopsida</taxon>
        <taxon>eudicotyledons</taxon>
        <taxon>Gunneridae</taxon>
        <taxon>Pentapetalae</taxon>
        <taxon>asterids</taxon>
        <taxon>lamiids</taxon>
        <taxon>Lamiales</taxon>
        <taxon>Lamiaceae</taxon>
        <taxon>Nepetoideae</taxon>
        <taxon>Mentheae</taxon>
        <taxon>Salviinae</taxon>
        <taxon>Salvia</taxon>
        <taxon>Salvia subgen. Calosphace</taxon>
        <taxon>core Calosphace</taxon>
    </lineage>
</organism>
<reference evidence="7" key="2">
    <citation type="submission" date="2020-08" db="EMBL/GenBank/DDBJ databases">
        <title>Plant Genome Project.</title>
        <authorList>
            <person name="Zhang R.-G."/>
        </authorList>
    </citation>
    <scope>NUCLEOTIDE SEQUENCE</scope>
    <source>
        <strain evidence="7">Huo1</strain>
        <tissue evidence="7">Leaf</tissue>
    </source>
</reference>
<dbReference type="PANTHER" id="PTHR31422">
    <property type="entry name" value="BNAANNG28530D PROTEIN"/>
    <property type="match status" value="1"/>
</dbReference>
<protein>
    <recommendedName>
        <fullName evidence="6">GTD-binding domain-containing protein</fullName>
    </recommendedName>
</protein>
<feature type="signal peptide" evidence="5">
    <location>
        <begin position="1"/>
        <end position="19"/>
    </location>
</feature>
<evidence type="ECO:0000256" key="2">
    <source>
        <dbReference type="ARBA" id="ARBA00022692"/>
    </source>
</evidence>
<keyword evidence="3" id="KW-1133">Transmembrane helix</keyword>
<feature type="chain" id="PRO_5036484058" description="GTD-binding domain-containing protein" evidence="5">
    <location>
        <begin position="20"/>
        <end position="167"/>
    </location>
</feature>
<evidence type="ECO:0000259" key="6">
    <source>
        <dbReference type="PROSITE" id="PS51775"/>
    </source>
</evidence>
<dbReference type="Proteomes" id="UP000298416">
    <property type="component" value="Unassembled WGS sequence"/>
</dbReference>
<evidence type="ECO:0000256" key="3">
    <source>
        <dbReference type="ARBA" id="ARBA00022989"/>
    </source>
</evidence>
<gene>
    <name evidence="7" type="ORF">SASPL_109139</name>
</gene>
<dbReference type="AlphaFoldDB" id="A0A8X8YGL1"/>
<keyword evidence="8" id="KW-1185">Reference proteome</keyword>
<dbReference type="InterPro" id="IPR007656">
    <property type="entry name" value="GTD-bd"/>
</dbReference>
<keyword evidence="2" id="KW-0812">Transmembrane</keyword>
<accession>A0A8X8YGL1</accession>
<comment type="subcellular location">
    <subcellularLocation>
        <location evidence="1">Membrane</location>
    </subcellularLocation>
</comment>
<evidence type="ECO:0000313" key="8">
    <source>
        <dbReference type="Proteomes" id="UP000298416"/>
    </source>
</evidence>
<dbReference type="EMBL" id="PNBA02000003">
    <property type="protein sequence ID" value="KAG6431064.1"/>
    <property type="molecule type" value="Genomic_DNA"/>
</dbReference>
<keyword evidence="4" id="KW-0472">Membrane</keyword>
<dbReference type="PANTHER" id="PTHR31422:SF2">
    <property type="entry name" value="PROTEIN FLOURY 1-LIKE"/>
    <property type="match status" value="1"/>
</dbReference>
<evidence type="ECO:0000313" key="7">
    <source>
        <dbReference type="EMBL" id="KAG6431064.1"/>
    </source>
</evidence>
<dbReference type="PROSITE" id="PS51775">
    <property type="entry name" value="GTD_BINDING"/>
    <property type="match status" value="1"/>
</dbReference>
<evidence type="ECO:0000256" key="5">
    <source>
        <dbReference type="SAM" id="SignalP"/>
    </source>
</evidence>